<organism evidence="1 2">
    <name type="scientific">Chitinibacter bivalviorum</name>
    <dbReference type="NCBI Taxonomy" id="2739434"/>
    <lineage>
        <taxon>Bacteria</taxon>
        <taxon>Pseudomonadati</taxon>
        <taxon>Pseudomonadota</taxon>
        <taxon>Betaproteobacteria</taxon>
        <taxon>Neisseriales</taxon>
        <taxon>Chitinibacteraceae</taxon>
        <taxon>Chitinibacter</taxon>
    </lineage>
</organism>
<reference evidence="1 2" key="1">
    <citation type="submission" date="2020-07" db="EMBL/GenBank/DDBJ databases">
        <title>Complete genome sequence of Chitinibacter sp. 2T18.</title>
        <authorList>
            <person name="Bae J.-W."/>
            <person name="Choi J.-W."/>
        </authorList>
    </citation>
    <scope>NUCLEOTIDE SEQUENCE [LARGE SCALE GENOMIC DNA]</scope>
    <source>
        <strain evidence="1 2">2T18</strain>
    </source>
</reference>
<dbReference type="KEGG" id="chiz:HQ393_09690"/>
<gene>
    <name evidence="1" type="ORF">HQ393_09690</name>
</gene>
<evidence type="ECO:0000313" key="1">
    <source>
        <dbReference type="EMBL" id="QLG88497.1"/>
    </source>
</evidence>
<dbReference type="EMBL" id="CP058627">
    <property type="protein sequence ID" value="QLG88497.1"/>
    <property type="molecule type" value="Genomic_DNA"/>
</dbReference>
<dbReference type="RefSeq" id="WP_179355012.1">
    <property type="nucleotide sequence ID" value="NZ_CP058627.1"/>
</dbReference>
<name>A0A7H9BIM4_9NEIS</name>
<dbReference type="Proteomes" id="UP000509597">
    <property type="component" value="Chromosome"/>
</dbReference>
<sequence>MLIPVGYFKHYKNSLNQTTAFSNLTCDALWRNEEKFSKLNDVLSAHP</sequence>
<evidence type="ECO:0000313" key="2">
    <source>
        <dbReference type="Proteomes" id="UP000509597"/>
    </source>
</evidence>
<protein>
    <submittedName>
        <fullName evidence="1">Uncharacterized protein</fullName>
    </submittedName>
</protein>
<keyword evidence="2" id="KW-1185">Reference proteome</keyword>
<proteinExistence type="predicted"/>
<dbReference type="AlphaFoldDB" id="A0A7H9BIM4"/>
<accession>A0A7H9BIM4</accession>